<feature type="chain" id="PRO_5007369237" description="Secreted protein" evidence="1">
    <location>
        <begin position="30"/>
        <end position="210"/>
    </location>
</feature>
<sequence>MQRFGKQSLQLYVLLIGLVCLSLTDPASALSQVVTDTFSQTIAGDVVVYLNATYWRCDLVLCPAGTDQCVVTKSRSPTEPRDLIRRNICVSANKQRLVDESVTEPIKPNEDINFRLIVSSSGSSVLQDSSYSNTYTSTSYSSSSVNTDAVSKAAEKAAAEAVANAAANTAQINRQIARTLQQTGEAVRRSLETAHQDLVEAFRSAGLWGK</sequence>
<dbReference type="EMBL" id="GAKP01007482">
    <property type="protein sequence ID" value="JAC51470.1"/>
    <property type="molecule type" value="Transcribed_RNA"/>
</dbReference>
<dbReference type="GeneID" id="105225959"/>
<evidence type="ECO:0000313" key="2">
    <source>
        <dbReference type="EMBL" id="JAC51470.1"/>
    </source>
</evidence>
<evidence type="ECO:0000256" key="1">
    <source>
        <dbReference type="SAM" id="SignalP"/>
    </source>
</evidence>
<dbReference type="AlphaFoldDB" id="A0A034WBF0"/>
<dbReference type="KEGG" id="bdr:105225959"/>
<dbReference type="OrthoDB" id="8069529at2759"/>
<evidence type="ECO:0008006" key="3">
    <source>
        <dbReference type="Google" id="ProtNLM"/>
    </source>
</evidence>
<reference evidence="2" key="1">
    <citation type="journal article" date="2014" name="BMC Genomics">
        <title>Characterizing the developmental transcriptome of the oriental fruit fly, Bactrocera dorsalis (Diptera: Tephritidae) through comparative genomic analysis with Drosophila melanogaster utilizing modENCODE datasets.</title>
        <authorList>
            <person name="Geib S.M."/>
            <person name="Calla B."/>
            <person name="Hall B."/>
            <person name="Hou S."/>
            <person name="Manoukis N.C."/>
        </authorList>
    </citation>
    <scope>NUCLEOTIDE SEQUENCE</scope>
    <source>
        <strain evidence="2">Punador</strain>
    </source>
</reference>
<name>A0A034WBF0_BACDO</name>
<accession>A0A034WBF0</accession>
<dbReference type="RefSeq" id="XP_011202949.2">
    <property type="nucleotide sequence ID" value="XM_011204647.4"/>
</dbReference>
<protein>
    <recommendedName>
        <fullName evidence="3">Secreted protein</fullName>
    </recommendedName>
</protein>
<keyword evidence="1" id="KW-0732">Signal</keyword>
<dbReference type="EMBL" id="GAKP01007481">
    <property type="protein sequence ID" value="JAC51471.1"/>
    <property type="molecule type" value="Transcribed_RNA"/>
</dbReference>
<feature type="signal peptide" evidence="1">
    <location>
        <begin position="1"/>
        <end position="29"/>
    </location>
</feature>
<organism evidence="2">
    <name type="scientific">Bactrocera dorsalis</name>
    <name type="common">Oriental fruit fly</name>
    <name type="synonym">Dacus dorsalis</name>
    <dbReference type="NCBI Taxonomy" id="27457"/>
    <lineage>
        <taxon>Eukaryota</taxon>
        <taxon>Metazoa</taxon>
        <taxon>Ecdysozoa</taxon>
        <taxon>Arthropoda</taxon>
        <taxon>Hexapoda</taxon>
        <taxon>Insecta</taxon>
        <taxon>Pterygota</taxon>
        <taxon>Neoptera</taxon>
        <taxon>Endopterygota</taxon>
        <taxon>Diptera</taxon>
        <taxon>Brachycera</taxon>
        <taxon>Muscomorpha</taxon>
        <taxon>Tephritoidea</taxon>
        <taxon>Tephritidae</taxon>
        <taxon>Bactrocera</taxon>
        <taxon>Bactrocera</taxon>
    </lineage>
</organism>
<dbReference type="RefSeq" id="XP_011202948.2">
    <property type="nucleotide sequence ID" value="XM_011204646.4"/>
</dbReference>
<proteinExistence type="predicted"/>